<dbReference type="InterPro" id="IPR005302">
    <property type="entry name" value="MoCF_Sase_C"/>
</dbReference>
<dbReference type="GO" id="GO:0030151">
    <property type="term" value="F:molybdenum ion binding"/>
    <property type="evidence" value="ECO:0007669"/>
    <property type="project" value="InterPro"/>
</dbReference>
<dbReference type="Proteomes" id="UP000245489">
    <property type="component" value="Unassembled WGS sequence"/>
</dbReference>
<sequence length="278" mass="31077">MLKLSEIYIYPVKSLGGIALSKANITDRGLENDRRFMLVDENGRFLSQREFSVLAIFQTEIIDNSLIITNRKTGKELVINLSQPSSTNAIQATVWDDTVEALEVSKEASQWFTEALSFQARLVYMPEESHRKTDAQYSLKGDEITSFSDGYPILIAGQASLDDLNNRLASAININRFRPNLVFTGGEPFEEDAWHEFTVGDVRFFGVKPCARCIMTTIDQATGEKAGKEPLLTLNKFRKAGNKILFGQNVLISQLGEIAVGDSIEVKSRQKLAKFEIV</sequence>
<name>A0A316E333_9BACT</name>
<dbReference type="Pfam" id="PF03473">
    <property type="entry name" value="MOSC"/>
    <property type="match status" value="1"/>
</dbReference>
<accession>A0A316E333</accession>
<keyword evidence="3" id="KW-1185">Reference proteome</keyword>
<dbReference type="AlphaFoldDB" id="A0A316E333"/>
<reference evidence="2 3" key="1">
    <citation type="submission" date="2018-05" db="EMBL/GenBank/DDBJ databases">
        <title>Genomic Encyclopedia of Archaeal and Bacterial Type Strains, Phase II (KMG-II): from individual species to whole genera.</title>
        <authorList>
            <person name="Goeker M."/>
        </authorList>
    </citation>
    <scope>NUCLEOTIDE SEQUENCE [LARGE SCALE GENOMIC DNA]</scope>
    <source>
        <strain evidence="2 3">DSM 22214</strain>
    </source>
</reference>
<evidence type="ECO:0000313" key="2">
    <source>
        <dbReference type="EMBL" id="PWK24475.1"/>
    </source>
</evidence>
<dbReference type="GO" id="GO:0003824">
    <property type="term" value="F:catalytic activity"/>
    <property type="evidence" value="ECO:0007669"/>
    <property type="project" value="InterPro"/>
</dbReference>
<dbReference type="RefSeq" id="WP_109743701.1">
    <property type="nucleotide sequence ID" value="NZ_QGGO01000015.1"/>
</dbReference>
<dbReference type="OrthoDB" id="581532at2"/>
<protein>
    <recommendedName>
        <fullName evidence="1">MOSC domain-containing protein</fullName>
    </recommendedName>
</protein>
<dbReference type="InterPro" id="IPR005303">
    <property type="entry name" value="MOCOS_middle"/>
</dbReference>
<dbReference type="EMBL" id="QGGO01000015">
    <property type="protein sequence ID" value="PWK24475.1"/>
    <property type="molecule type" value="Genomic_DNA"/>
</dbReference>
<dbReference type="Pfam" id="PF03476">
    <property type="entry name" value="MOSC_N"/>
    <property type="match status" value="1"/>
</dbReference>
<dbReference type="PANTHER" id="PTHR14237:SF19">
    <property type="entry name" value="MITOCHONDRIAL AMIDOXIME REDUCING COMPONENT 1"/>
    <property type="match status" value="1"/>
</dbReference>
<feature type="domain" description="MOSC" evidence="1">
    <location>
        <begin position="120"/>
        <end position="267"/>
    </location>
</feature>
<dbReference type="GO" id="GO:0030170">
    <property type="term" value="F:pyridoxal phosphate binding"/>
    <property type="evidence" value="ECO:0007669"/>
    <property type="project" value="InterPro"/>
</dbReference>
<dbReference type="SUPFAM" id="SSF141673">
    <property type="entry name" value="MOSC N-terminal domain-like"/>
    <property type="match status" value="1"/>
</dbReference>
<dbReference type="SUPFAM" id="SSF50800">
    <property type="entry name" value="PK beta-barrel domain-like"/>
    <property type="match status" value="1"/>
</dbReference>
<dbReference type="PANTHER" id="PTHR14237">
    <property type="entry name" value="MOLYBDOPTERIN COFACTOR SULFURASE MOSC"/>
    <property type="match status" value="1"/>
</dbReference>
<organism evidence="2 3">
    <name type="scientific">Arcicella aurantiaca</name>
    <dbReference type="NCBI Taxonomy" id="591202"/>
    <lineage>
        <taxon>Bacteria</taxon>
        <taxon>Pseudomonadati</taxon>
        <taxon>Bacteroidota</taxon>
        <taxon>Cytophagia</taxon>
        <taxon>Cytophagales</taxon>
        <taxon>Flectobacillaceae</taxon>
        <taxon>Arcicella</taxon>
    </lineage>
</organism>
<comment type="caution">
    <text evidence="2">The sequence shown here is derived from an EMBL/GenBank/DDBJ whole genome shotgun (WGS) entry which is preliminary data.</text>
</comment>
<gene>
    <name evidence="2" type="ORF">LV89_02988</name>
</gene>
<evidence type="ECO:0000259" key="1">
    <source>
        <dbReference type="PROSITE" id="PS51340"/>
    </source>
</evidence>
<dbReference type="InterPro" id="IPR011037">
    <property type="entry name" value="Pyrv_Knase-like_insert_dom_sf"/>
</dbReference>
<evidence type="ECO:0000313" key="3">
    <source>
        <dbReference type="Proteomes" id="UP000245489"/>
    </source>
</evidence>
<proteinExistence type="predicted"/>
<dbReference type="PROSITE" id="PS51340">
    <property type="entry name" value="MOSC"/>
    <property type="match status" value="1"/>
</dbReference>